<sequence>MVATGFASFDTTVDKSNRLLREIEDAYGWPKERRKQSYAALRSVLHHLRDRLPVDEAVQFGAQLPTLLRGVYYDGWKPAETPVKMNGEEFLSRVREDFPYAIHGDTEQLVRTVLQALQRHVSEGEWQDLKARLPASLASLIP</sequence>
<protein>
    <submittedName>
        <fullName evidence="1">DUF2267 domain-containing protein</fullName>
    </submittedName>
</protein>
<reference evidence="1 2" key="1">
    <citation type="submission" date="2021-01" db="EMBL/GenBank/DDBJ databases">
        <title>WGS of actinomycetes isolated from Thailand.</title>
        <authorList>
            <person name="Thawai C."/>
        </authorList>
    </citation>
    <scope>NUCLEOTIDE SEQUENCE [LARGE SCALE GENOMIC DNA]</scope>
    <source>
        <strain evidence="1 2">CA1R205</strain>
    </source>
</reference>
<keyword evidence="2" id="KW-1185">Reference proteome</keyword>
<evidence type="ECO:0000313" key="2">
    <source>
        <dbReference type="Proteomes" id="UP000634229"/>
    </source>
</evidence>
<dbReference type="EMBL" id="JAERRF010000006">
    <property type="protein sequence ID" value="MBL1097307.1"/>
    <property type="molecule type" value="Genomic_DNA"/>
</dbReference>
<dbReference type="InterPro" id="IPR018727">
    <property type="entry name" value="DUF2267"/>
</dbReference>
<name>A0ABS1NB55_9ACTN</name>
<dbReference type="Gene3D" id="1.10.490.110">
    <property type="entry name" value="Uncharacterized conserved protein DUF2267"/>
    <property type="match status" value="1"/>
</dbReference>
<accession>A0ABS1NB55</accession>
<comment type="caution">
    <text evidence="1">The sequence shown here is derived from an EMBL/GenBank/DDBJ whole genome shotgun (WGS) entry which is preliminary data.</text>
</comment>
<proteinExistence type="predicted"/>
<gene>
    <name evidence="1" type="ORF">JK363_11585</name>
</gene>
<dbReference type="RefSeq" id="WP_201874509.1">
    <property type="nucleotide sequence ID" value="NZ_JAERRF010000006.1"/>
</dbReference>
<dbReference type="InterPro" id="IPR038282">
    <property type="entry name" value="DUF2267_sf"/>
</dbReference>
<organism evidence="1 2">
    <name type="scientific">Streptomyces coffeae</name>
    <dbReference type="NCBI Taxonomy" id="621382"/>
    <lineage>
        <taxon>Bacteria</taxon>
        <taxon>Bacillati</taxon>
        <taxon>Actinomycetota</taxon>
        <taxon>Actinomycetes</taxon>
        <taxon>Kitasatosporales</taxon>
        <taxon>Streptomycetaceae</taxon>
        <taxon>Streptomyces</taxon>
    </lineage>
</organism>
<dbReference type="Proteomes" id="UP000634229">
    <property type="component" value="Unassembled WGS sequence"/>
</dbReference>
<evidence type="ECO:0000313" key="1">
    <source>
        <dbReference type="EMBL" id="MBL1097307.1"/>
    </source>
</evidence>
<dbReference type="Pfam" id="PF10025">
    <property type="entry name" value="DUF2267"/>
    <property type="match status" value="1"/>
</dbReference>